<dbReference type="InterPro" id="IPR011990">
    <property type="entry name" value="TPR-like_helical_dom_sf"/>
</dbReference>
<dbReference type="PROSITE" id="PS50005">
    <property type="entry name" value="TPR"/>
    <property type="match status" value="2"/>
</dbReference>
<protein>
    <recommendedName>
        <fullName evidence="4">Tetratricopeptide repeat protein</fullName>
    </recommendedName>
</protein>
<dbReference type="InterPro" id="IPR046163">
    <property type="entry name" value="DUF6165"/>
</dbReference>
<keyword evidence="2" id="KW-0614">Plasmid</keyword>
<gene>
    <name evidence="2" type="ORF">CHT98_21550</name>
</gene>
<dbReference type="SUPFAM" id="SSF53756">
    <property type="entry name" value="UDP-Glycosyltransferase/glycogen phosphorylase"/>
    <property type="match status" value="1"/>
</dbReference>
<accession>A0A235H9B6</accession>
<feature type="repeat" description="TPR" evidence="1">
    <location>
        <begin position="244"/>
        <end position="277"/>
    </location>
</feature>
<evidence type="ECO:0000313" key="2">
    <source>
        <dbReference type="EMBL" id="OYD82338.1"/>
    </source>
</evidence>
<organism evidence="2 3">
    <name type="scientific">Azospirillum brasilense</name>
    <dbReference type="NCBI Taxonomy" id="192"/>
    <lineage>
        <taxon>Bacteria</taxon>
        <taxon>Pseudomonadati</taxon>
        <taxon>Pseudomonadota</taxon>
        <taxon>Alphaproteobacteria</taxon>
        <taxon>Rhodospirillales</taxon>
        <taxon>Azospirillaceae</taxon>
        <taxon>Azospirillum</taxon>
    </lineage>
</organism>
<evidence type="ECO:0008006" key="4">
    <source>
        <dbReference type="Google" id="ProtNLM"/>
    </source>
</evidence>
<dbReference type="Proteomes" id="UP000215367">
    <property type="component" value="Unassembled WGS sequence"/>
</dbReference>
<sequence>MLSSDPSLLAIRSGAPSCPPAGVVHEEEAFLRAVLRDDPRNADALLGLGVLCLDTGRAGEAEALFRALASVRPGPNCSYHLGLALTALERADADAAYRQALVFQPCFPEALCNLGACLNAQGRLEEAGRIYRRALAVRPDHAEALSNLGLIRQGQGMLDHGIAALCRALAVQPGNPDILHNLALALDKQRRLDEAAAAARRAVAVQPSHAEALSTLGNLLRELDRLASSILAQRTAILFRPACAEALNNLGNSLHDLGRLDEAVTAYGRAVASRPDFTNAHWNRALSRLLSGNLSRGWDDYAWRLRQEGVQAPGGPFPQPLWQGEEPARGTLLVHAEQGFGDTIQFIRYVPAAVARGWRVVVEAPRPLLRLLGSLPVPEGRVALVAKGDPLPPFDAHCPLLSLPRAFRTELATIPAPIPYLGAEPDRVAAWERRLPPRMADTDAQGGLRVGIVWQGNPQAAVDRGRSMPLAEFAPLARIPGLRLISLQKNHGLEQLDRLPDGMTVTVLGPDFDDGPDAFLDTAAVMMGLDLIVTSDTSVVHLAGALGRPVWLALKAVPDWRWLMTREDCPWYPTMRLFRQTRPGDWRPVFARMAGDLFQIMMARAMRKTEILVETAPGELLDKISILEIKLERIQDPVKRRNVETEHGILTRTAERHIPATAGLRELAAALKTVNTALWEIEDAIRDCERAQDFGPRFIELARAVYRTNDQRAAIKRQINERLGSALVEEKSYAAY</sequence>
<feature type="repeat" description="TPR" evidence="1">
    <location>
        <begin position="108"/>
        <end position="141"/>
    </location>
</feature>
<comment type="caution">
    <text evidence="2">The sequence shown here is derived from an EMBL/GenBank/DDBJ whole genome shotgun (WGS) entry which is preliminary data.</text>
</comment>
<dbReference type="Pfam" id="PF13414">
    <property type="entry name" value="TPR_11"/>
    <property type="match status" value="1"/>
</dbReference>
<evidence type="ECO:0000256" key="1">
    <source>
        <dbReference type="PROSITE-ProRule" id="PRU00339"/>
    </source>
</evidence>
<dbReference type="PROSITE" id="PS50293">
    <property type="entry name" value="TPR_REGION"/>
    <property type="match status" value="1"/>
</dbReference>
<dbReference type="PANTHER" id="PTHR44366">
    <property type="entry name" value="UDP-N-ACETYLGLUCOSAMINE--PEPTIDE N-ACETYLGLUCOSAMINYLTRANSFERASE 110 KDA SUBUNIT"/>
    <property type="match status" value="1"/>
</dbReference>
<reference evidence="2 3" key="1">
    <citation type="submission" date="2017-07" db="EMBL/GenBank/DDBJ databases">
        <title>Whole genome sequence of Azospirillum brasilense 2A1, a potential biofertilizer strain.</title>
        <authorList>
            <person name="Fontana C.A."/>
            <person name="Toffoli L.M."/>
            <person name="Salazar S.M."/>
            <person name="Puglisi E."/>
            <person name="Pedraza R."/>
            <person name="Bassi D."/>
            <person name="Cocconcelli P.S."/>
        </authorList>
    </citation>
    <scope>NUCLEOTIDE SEQUENCE [LARGE SCALE GENOMIC DNA]</scope>
    <source>
        <strain evidence="2 3">2A1</strain>
        <plasmid evidence="2">unnamed</plasmid>
    </source>
</reference>
<dbReference type="InterPro" id="IPR019734">
    <property type="entry name" value="TPR_rpt"/>
</dbReference>
<dbReference type="EMBL" id="NOWT01000023">
    <property type="protein sequence ID" value="OYD82338.1"/>
    <property type="molecule type" value="Genomic_DNA"/>
</dbReference>
<dbReference type="SUPFAM" id="SSF48452">
    <property type="entry name" value="TPR-like"/>
    <property type="match status" value="1"/>
</dbReference>
<proteinExistence type="predicted"/>
<dbReference type="Gene3D" id="3.40.50.2000">
    <property type="entry name" value="Glycogen Phosphorylase B"/>
    <property type="match status" value="1"/>
</dbReference>
<dbReference type="InterPro" id="IPR037919">
    <property type="entry name" value="OGT"/>
</dbReference>
<keyword evidence="1" id="KW-0802">TPR repeat</keyword>
<dbReference type="Pfam" id="PF13432">
    <property type="entry name" value="TPR_16"/>
    <property type="match status" value="2"/>
</dbReference>
<dbReference type="Pfam" id="PF13424">
    <property type="entry name" value="TPR_12"/>
    <property type="match status" value="1"/>
</dbReference>
<dbReference type="AlphaFoldDB" id="A0A235H9B6"/>
<evidence type="ECO:0000313" key="3">
    <source>
        <dbReference type="Proteomes" id="UP000215367"/>
    </source>
</evidence>
<dbReference type="PANTHER" id="PTHR44366:SF1">
    <property type="entry name" value="UDP-N-ACETYLGLUCOSAMINE--PEPTIDE N-ACETYLGLUCOSAMINYLTRANSFERASE 110 KDA SUBUNIT"/>
    <property type="match status" value="1"/>
</dbReference>
<geneLocation type="plasmid" evidence="2">
    <name>unnamed</name>
</geneLocation>
<dbReference type="Gene3D" id="1.25.40.10">
    <property type="entry name" value="Tetratricopeptide repeat domain"/>
    <property type="match status" value="3"/>
</dbReference>
<dbReference type="GO" id="GO:0097363">
    <property type="term" value="F:protein O-acetylglucosaminyltransferase activity"/>
    <property type="evidence" value="ECO:0007669"/>
    <property type="project" value="TreeGrafter"/>
</dbReference>
<dbReference type="Pfam" id="PF19662">
    <property type="entry name" value="DUF6165"/>
    <property type="match status" value="1"/>
</dbReference>
<dbReference type="SMART" id="SM00028">
    <property type="entry name" value="TPR"/>
    <property type="match status" value="6"/>
</dbReference>
<dbReference type="GO" id="GO:0006493">
    <property type="term" value="P:protein O-linked glycosylation"/>
    <property type="evidence" value="ECO:0007669"/>
    <property type="project" value="InterPro"/>
</dbReference>
<name>A0A235H9B6_AZOBR</name>